<dbReference type="PANTHER" id="PTHR43415:SF3">
    <property type="entry name" value="GNAT-FAMILY ACETYLTRANSFERASE"/>
    <property type="match status" value="1"/>
</dbReference>
<dbReference type="InterPro" id="IPR016181">
    <property type="entry name" value="Acyl_CoA_acyltransferase"/>
</dbReference>
<dbReference type="Proteomes" id="UP001224083">
    <property type="component" value="Unassembled WGS sequence"/>
</dbReference>
<feature type="domain" description="N-acetyltransferase" evidence="1">
    <location>
        <begin position="7"/>
        <end position="172"/>
    </location>
</feature>
<evidence type="ECO:0000259" key="1">
    <source>
        <dbReference type="PROSITE" id="PS51186"/>
    </source>
</evidence>
<name>A0ABT9KC19_9PAST</name>
<dbReference type="PROSITE" id="PS51186">
    <property type="entry name" value="GNAT"/>
    <property type="match status" value="1"/>
</dbReference>
<evidence type="ECO:0000313" key="2">
    <source>
        <dbReference type="EMBL" id="MDP9499621.1"/>
    </source>
</evidence>
<dbReference type="Gene3D" id="3.40.630.30">
    <property type="match status" value="1"/>
</dbReference>
<dbReference type="EMBL" id="JAQAHH010000002">
    <property type="protein sequence ID" value="MDP9499621.1"/>
    <property type="molecule type" value="Genomic_DNA"/>
</dbReference>
<organism evidence="2 3">
    <name type="scientific">Bisgaard Taxon 45</name>
    <dbReference type="NCBI Taxonomy" id="304289"/>
    <lineage>
        <taxon>Bacteria</taxon>
        <taxon>Pseudomonadati</taxon>
        <taxon>Pseudomonadota</taxon>
        <taxon>Gammaproteobacteria</taxon>
        <taxon>Pasteurellales</taxon>
        <taxon>Pasteurellaceae</taxon>
    </lineage>
</organism>
<evidence type="ECO:0000313" key="3">
    <source>
        <dbReference type="Proteomes" id="UP001224083"/>
    </source>
</evidence>
<dbReference type="Pfam" id="PF13302">
    <property type="entry name" value="Acetyltransf_3"/>
    <property type="match status" value="1"/>
</dbReference>
<proteinExistence type="predicted"/>
<dbReference type="InterPro" id="IPR000182">
    <property type="entry name" value="GNAT_dom"/>
</dbReference>
<reference evidence="2 3" key="1">
    <citation type="submission" date="2022-12" db="EMBL/GenBank/DDBJ databases">
        <title>Genome sequence of Pasteurellaceae Bisgaard Taxon 45.</title>
        <authorList>
            <person name="Foggin C."/>
            <person name="Rosen L.E."/>
            <person name="Henton M."/>
            <person name="Buys A."/>
            <person name="Floyd T."/>
            <person name="Turner A.D."/>
            <person name="Tarbin J."/>
            <person name="Lloyd A.S."/>
            <person name="Chaitezvi C."/>
            <person name="Ellis R.J."/>
            <person name="Roberts H.C."/>
            <person name="Dastjerdi A."/>
            <person name="Nunez A."/>
            <person name="Van Vliet A.H."/>
            <person name="Steinbach F."/>
        </authorList>
    </citation>
    <scope>NUCLEOTIDE SEQUENCE [LARGE SCALE GENOMIC DNA]</scope>
    <source>
        <strain evidence="2 3">VF20HR</strain>
    </source>
</reference>
<accession>A0ABT9KC19</accession>
<keyword evidence="3" id="KW-1185">Reference proteome</keyword>
<sequence length="196" mass="22614">MLTANKISLKPIELSDCELLQHLMNDPLITGKTVGWNFPVSLHSQENFIRSLTTSQKDYRLVIMENESQKNIGITGLWDIDWQSRSARSGIKLLPPYMNKGYGAETIMLMTAWAFYSVGLRRLYAEILAMNQPSLALYTKKCQWRLEGTEREATFKAGEWHDLHNIAILKHEFDQLQEAQKYIHFVCPNNHTPTTN</sequence>
<gene>
    <name evidence="2" type="ORF">O7M46_01465</name>
</gene>
<dbReference type="PANTHER" id="PTHR43415">
    <property type="entry name" value="SPERMIDINE N(1)-ACETYLTRANSFERASE"/>
    <property type="match status" value="1"/>
</dbReference>
<comment type="caution">
    <text evidence="2">The sequence shown here is derived from an EMBL/GenBank/DDBJ whole genome shotgun (WGS) entry which is preliminary data.</text>
</comment>
<dbReference type="SUPFAM" id="SSF55729">
    <property type="entry name" value="Acyl-CoA N-acyltransferases (Nat)"/>
    <property type="match status" value="1"/>
</dbReference>
<protein>
    <submittedName>
        <fullName evidence="2">GNAT family protein</fullName>
    </submittedName>
</protein>